<feature type="active site" evidence="3">
    <location>
        <position position="133"/>
    </location>
</feature>
<evidence type="ECO:0000256" key="2">
    <source>
        <dbReference type="ARBA" id="ARBA00022695"/>
    </source>
</evidence>
<evidence type="ECO:0000259" key="4">
    <source>
        <dbReference type="Pfam" id="PF10620"/>
    </source>
</evidence>
<dbReference type="InterPro" id="IPR049180">
    <property type="entry name" value="MdcG_C"/>
</dbReference>
<reference evidence="6 7" key="1">
    <citation type="submission" date="2023-07" db="EMBL/GenBank/DDBJ databases">
        <title>Identification of four novel Pseudomonas species associated with bacterial leaf spot of cucurbits.</title>
        <authorList>
            <person name="Fullem K.R."/>
        </authorList>
    </citation>
    <scope>NUCLEOTIDE SEQUENCE [LARGE SCALE GENOMIC DNA]</scope>
    <source>
        <strain evidence="6 7">K18</strain>
    </source>
</reference>
<accession>A0ABT9BTK0</accession>
<dbReference type="Pfam" id="PF20866">
    <property type="entry name" value="MdcG_N"/>
    <property type="match status" value="1"/>
</dbReference>
<dbReference type="Pfam" id="PF10620">
    <property type="entry name" value="MdcG"/>
    <property type="match status" value="1"/>
</dbReference>
<keyword evidence="7" id="KW-1185">Reference proteome</keyword>
<comment type="caution">
    <text evidence="6">The sequence shown here is derived from an EMBL/GenBank/DDBJ whole genome shotgun (WGS) entry which is preliminary data.</text>
</comment>
<feature type="active site" evidence="3">
    <location>
        <position position="131"/>
    </location>
</feature>
<feature type="domain" description="Phosphoribosyl-dephospho-CoA transferase MdcG N-terminal" evidence="5">
    <location>
        <begin position="7"/>
        <end position="77"/>
    </location>
</feature>
<organism evidence="6 7">
    <name type="scientific">Pseudomonas citrulli</name>
    <dbReference type="NCBI Taxonomy" id="3064347"/>
    <lineage>
        <taxon>Bacteria</taxon>
        <taxon>Pseudomonadati</taxon>
        <taxon>Pseudomonadota</taxon>
        <taxon>Gammaproteobacteria</taxon>
        <taxon>Pseudomonadales</taxon>
        <taxon>Pseudomonadaceae</taxon>
        <taxon>Pseudomonas</taxon>
    </lineage>
</organism>
<dbReference type="Proteomes" id="UP001228019">
    <property type="component" value="Unassembled WGS sequence"/>
</dbReference>
<dbReference type="NCBIfam" id="NF002332">
    <property type="entry name" value="PRK01293.1"/>
    <property type="match status" value="1"/>
</dbReference>
<dbReference type="EMBL" id="JAUQOP010000002">
    <property type="protein sequence ID" value="MDO7895846.1"/>
    <property type="molecule type" value="Genomic_DNA"/>
</dbReference>
<gene>
    <name evidence="3" type="primary">mdcG</name>
    <name evidence="6" type="ORF">Q6A48_02970</name>
</gene>
<evidence type="ECO:0000313" key="6">
    <source>
        <dbReference type="EMBL" id="MDO7895846.1"/>
    </source>
</evidence>
<dbReference type="NCBIfam" id="TIGR03135">
    <property type="entry name" value="malonate_mdcG"/>
    <property type="match status" value="1"/>
</dbReference>
<dbReference type="EC" id="2.7.7.66" evidence="3"/>
<dbReference type="RefSeq" id="WP_304551852.1">
    <property type="nucleotide sequence ID" value="NZ_JAUQOP010000002.1"/>
</dbReference>
<proteinExistence type="inferred from homology"/>
<evidence type="ECO:0000313" key="7">
    <source>
        <dbReference type="Proteomes" id="UP001228019"/>
    </source>
</evidence>
<comment type="similarity">
    <text evidence="3">Belongs to the MdcG family.</text>
</comment>
<protein>
    <recommendedName>
        <fullName evidence="3">Phosphoribosyl-dephospho-CoA transferase</fullName>
        <ecNumber evidence="3">2.7.7.66</ecNumber>
    </recommendedName>
    <alternativeName>
        <fullName evidence="3">Malonate decarboxylase holo-[acyl-carrier-protein] synthase</fullName>
        <shortName evidence="3">Holo-ACP synthase</shortName>
    </alternativeName>
</protein>
<comment type="function">
    <text evidence="3">Transfers 2'-(5-triphosphoribosyl)-3'-dephosphocoenzyme-A to the apo-[acyl-carrier-protein] of the malonate decarboxylase to yield holo-[acyl-carrier-protein].</text>
</comment>
<evidence type="ECO:0000259" key="5">
    <source>
        <dbReference type="Pfam" id="PF20866"/>
    </source>
</evidence>
<dbReference type="InterPro" id="IPR048903">
    <property type="entry name" value="MdcG_N"/>
</dbReference>
<keyword evidence="1 3" id="KW-0808">Transferase</keyword>
<sequence>MVSTFLAHDLLWGMTPALLPADAPAWASEALGLGQPVVVRRALAPAGWVAVGVRGRAREQRYAASMPLAAIQRRVRPEDLCHVEPPRELPALQALSRLRPLLNAWGWTWGIGGSAGFELASGIEALHGRSDLDLILRTPQPLERQRARALLAELDDSVCQVDMQLQTPFGAVALREWAGPSRRVLLKDDVQARLVDNPWQPSLERVA</sequence>
<comment type="catalytic activity">
    <reaction evidence="3">
        <text>apo-[malonate decarboxylase ACP] + 2'-(5''-triphospho-alpha-D-ribosyl)-3'-dephospho-CoA = holo-[malonate decarboxylase ACP] + diphosphate</text>
        <dbReference type="Rhea" id="RHEA:42644"/>
        <dbReference type="Rhea" id="RHEA-COMP:10160"/>
        <dbReference type="Rhea" id="RHEA-COMP:10161"/>
        <dbReference type="ChEBI" id="CHEBI:29999"/>
        <dbReference type="ChEBI" id="CHEBI:33019"/>
        <dbReference type="ChEBI" id="CHEBI:61378"/>
        <dbReference type="ChEBI" id="CHEBI:82683"/>
        <dbReference type="EC" id="2.7.7.66"/>
    </reaction>
</comment>
<dbReference type="InterPro" id="IPR017557">
    <property type="entry name" value="Holo-ACP_synthase"/>
</dbReference>
<feature type="domain" description="Phosphoribosyl-dephospho-CoA transferase MdcG C-terminal" evidence="4">
    <location>
        <begin position="86"/>
        <end position="198"/>
    </location>
</feature>
<keyword evidence="2 3" id="KW-0548">Nucleotidyltransferase</keyword>
<evidence type="ECO:0000256" key="1">
    <source>
        <dbReference type="ARBA" id="ARBA00022679"/>
    </source>
</evidence>
<evidence type="ECO:0000256" key="3">
    <source>
        <dbReference type="HAMAP-Rule" id="MF_00650"/>
    </source>
</evidence>
<dbReference type="HAMAP" id="MF_00650">
    <property type="entry name" value="Malonate_MdcG"/>
    <property type="match status" value="1"/>
</dbReference>
<name>A0ABT9BTK0_9PSED</name>